<protein>
    <submittedName>
        <fullName evidence="1">Uncharacterized protein</fullName>
    </submittedName>
</protein>
<dbReference type="Proteomes" id="UP001314200">
    <property type="component" value="Unassembled WGS sequence"/>
</dbReference>
<name>A0ABM9MVR7_9LACO</name>
<keyword evidence="2" id="KW-1185">Reference proteome</keyword>
<proteinExistence type="predicted"/>
<evidence type="ECO:0000313" key="2">
    <source>
        <dbReference type="Proteomes" id="UP001314200"/>
    </source>
</evidence>
<reference evidence="1 2" key="1">
    <citation type="submission" date="2023-10" db="EMBL/GenBank/DDBJ databases">
        <authorList>
            <person name="Botero Cardona J."/>
        </authorList>
    </citation>
    <scope>NUCLEOTIDE SEQUENCE [LARGE SCALE GENOMIC DNA]</scope>
    <source>
        <strain evidence="1 2">R-82641</strain>
    </source>
</reference>
<organism evidence="1 2">
    <name type="scientific">Fructobacillus cardui</name>
    <dbReference type="NCBI Taxonomy" id="2893170"/>
    <lineage>
        <taxon>Bacteria</taxon>
        <taxon>Bacillati</taxon>
        <taxon>Bacillota</taxon>
        <taxon>Bacilli</taxon>
        <taxon>Lactobacillales</taxon>
        <taxon>Lactobacillaceae</taxon>
        <taxon>Fructobacillus</taxon>
    </lineage>
</organism>
<evidence type="ECO:0000313" key="1">
    <source>
        <dbReference type="EMBL" id="CAK1243643.1"/>
    </source>
</evidence>
<dbReference type="RefSeq" id="WP_047975594.1">
    <property type="nucleotide sequence ID" value="NZ_CAUZLJ010000008.1"/>
</dbReference>
<gene>
    <name evidence="1" type="ORF">R82641_BJNNKPBH_00883</name>
</gene>
<dbReference type="EMBL" id="CAUZLY010000007">
    <property type="protein sequence ID" value="CAK1243643.1"/>
    <property type="molecule type" value="Genomic_DNA"/>
</dbReference>
<comment type="caution">
    <text evidence="1">The sequence shown here is derived from an EMBL/GenBank/DDBJ whole genome shotgun (WGS) entry which is preliminary data.</text>
</comment>
<accession>A0ABM9MVR7</accession>
<sequence>MNVDELDQYIKDNCRAYDIFIEKAREDQIDRNSRRKVSKRFNDDKMERAAQKSWHDVVVNFHEKLKSDTLKKASPLRWKNFIEENEILESFEDSMAELEMSE</sequence>